<evidence type="ECO:0000313" key="4">
    <source>
        <dbReference type="EMBL" id="MBM7417237.1"/>
    </source>
</evidence>
<dbReference type="InterPro" id="IPR011004">
    <property type="entry name" value="Trimer_LpxA-like_sf"/>
</dbReference>
<dbReference type="InterPro" id="IPR001451">
    <property type="entry name" value="Hexapep"/>
</dbReference>
<dbReference type="Pfam" id="PF00132">
    <property type="entry name" value="Hexapep"/>
    <property type="match status" value="1"/>
</dbReference>
<proteinExistence type="inferred from homology"/>
<dbReference type="PANTHER" id="PTHR23416:SF23">
    <property type="entry name" value="ACETYLTRANSFERASE C18B11.09C-RELATED"/>
    <property type="match status" value="1"/>
</dbReference>
<gene>
    <name evidence="4" type="ORF">JOE42_003970</name>
</gene>
<dbReference type="PANTHER" id="PTHR23416">
    <property type="entry name" value="SIALIC ACID SYNTHASE-RELATED"/>
    <property type="match status" value="1"/>
</dbReference>
<dbReference type="Proteomes" id="UP000703038">
    <property type="component" value="Unassembled WGS sequence"/>
</dbReference>
<dbReference type="InterPro" id="IPR018357">
    <property type="entry name" value="Hexapep_transf_CS"/>
</dbReference>
<evidence type="ECO:0000256" key="2">
    <source>
        <dbReference type="ARBA" id="ARBA00022679"/>
    </source>
</evidence>
<dbReference type="InterPro" id="IPR051159">
    <property type="entry name" value="Hexapeptide_acetyltransf"/>
</dbReference>
<keyword evidence="5" id="KW-1185">Reference proteome</keyword>
<dbReference type="RefSeq" id="WP_204869872.1">
    <property type="nucleotide sequence ID" value="NZ_JAFBBK010000001.1"/>
</dbReference>
<evidence type="ECO:0000256" key="3">
    <source>
        <dbReference type="ARBA" id="ARBA00022737"/>
    </source>
</evidence>
<keyword evidence="2" id="KW-0808">Transferase</keyword>
<dbReference type="PROSITE" id="PS00101">
    <property type="entry name" value="HEXAPEP_TRANSFERASES"/>
    <property type="match status" value="1"/>
</dbReference>
<sequence>MNSAPYSSARKEQLGERVFNFLVTHIPSHTLRQGWLRFFGATIGTGSSIMLGSTAFGLRRLVIGNNVSIGSSVLLDARGGLLIDDDVVIASDVHIITADHDVDSDDFGVRLGPVHVGHHAWIASRATVLRDVEIGAGAVIGAASLVRRDVGEMEIAAGVPATALGKRTSALDYHPTFRPLLY</sequence>
<name>A0ABS2KZ73_9NOCA</name>
<organism evidence="4 5">
    <name type="scientific">Rhodococcoides corynebacterioides</name>
    <dbReference type="NCBI Taxonomy" id="53972"/>
    <lineage>
        <taxon>Bacteria</taxon>
        <taxon>Bacillati</taxon>
        <taxon>Actinomycetota</taxon>
        <taxon>Actinomycetes</taxon>
        <taxon>Mycobacteriales</taxon>
        <taxon>Nocardiaceae</taxon>
        <taxon>Rhodococcoides</taxon>
    </lineage>
</organism>
<accession>A0ABS2KZ73</accession>
<dbReference type="Gene3D" id="2.160.10.10">
    <property type="entry name" value="Hexapeptide repeat proteins"/>
    <property type="match status" value="1"/>
</dbReference>
<comment type="similarity">
    <text evidence="1">Belongs to the transferase hexapeptide repeat family.</text>
</comment>
<dbReference type="SUPFAM" id="SSF51161">
    <property type="entry name" value="Trimeric LpxA-like enzymes"/>
    <property type="match status" value="1"/>
</dbReference>
<keyword evidence="3" id="KW-0677">Repeat</keyword>
<dbReference type="CDD" id="cd04647">
    <property type="entry name" value="LbH_MAT_like"/>
    <property type="match status" value="1"/>
</dbReference>
<comment type="caution">
    <text evidence="4">The sequence shown here is derived from an EMBL/GenBank/DDBJ whole genome shotgun (WGS) entry which is preliminary data.</text>
</comment>
<dbReference type="EMBL" id="JAFBBK010000001">
    <property type="protein sequence ID" value="MBM7417237.1"/>
    <property type="molecule type" value="Genomic_DNA"/>
</dbReference>
<evidence type="ECO:0000256" key="1">
    <source>
        <dbReference type="ARBA" id="ARBA00007274"/>
    </source>
</evidence>
<reference evidence="4 5" key="1">
    <citation type="submission" date="2021-01" db="EMBL/GenBank/DDBJ databases">
        <title>Genomics of switchgrass bacterial isolates.</title>
        <authorList>
            <person name="Shade A."/>
        </authorList>
    </citation>
    <scope>NUCLEOTIDE SEQUENCE [LARGE SCALE GENOMIC DNA]</scope>
    <source>
        <strain evidence="4 5">PvP111</strain>
    </source>
</reference>
<protein>
    <submittedName>
        <fullName evidence="4">Acetyltransferase-like isoleucine patch superfamily enzyme</fullName>
    </submittedName>
</protein>
<evidence type="ECO:0000313" key="5">
    <source>
        <dbReference type="Proteomes" id="UP000703038"/>
    </source>
</evidence>